<dbReference type="InterPro" id="IPR051070">
    <property type="entry name" value="NF-kappa-B_inhibitor"/>
</dbReference>
<keyword evidence="1" id="KW-0677">Repeat</keyword>
<keyword evidence="2 3" id="KW-0040">ANK repeat</keyword>
<feature type="repeat" description="ANK" evidence="3">
    <location>
        <begin position="180"/>
        <end position="212"/>
    </location>
</feature>
<dbReference type="SMART" id="SM00248">
    <property type="entry name" value="ANK"/>
    <property type="match status" value="6"/>
</dbReference>
<feature type="repeat" description="ANK" evidence="3">
    <location>
        <begin position="113"/>
        <end position="145"/>
    </location>
</feature>
<reference evidence="4" key="1">
    <citation type="submission" date="2020-06" db="EMBL/GenBank/DDBJ databases">
        <authorList>
            <consortium name="Wellcome Sanger Institute Data Sharing"/>
        </authorList>
    </citation>
    <scope>NUCLEOTIDE SEQUENCE [LARGE SCALE GENOMIC DNA]</scope>
</reference>
<evidence type="ECO:0000256" key="3">
    <source>
        <dbReference type="PROSITE-ProRule" id="PRU00023"/>
    </source>
</evidence>
<evidence type="ECO:0000256" key="2">
    <source>
        <dbReference type="ARBA" id="ARBA00023043"/>
    </source>
</evidence>
<dbReference type="Proteomes" id="UP000694680">
    <property type="component" value="Chromosome 16"/>
</dbReference>
<proteinExistence type="predicted"/>
<name>A0A8C5D7N5_GOUWI</name>
<evidence type="ECO:0000256" key="1">
    <source>
        <dbReference type="ARBA" id="ARBA00022737"/>
    </source>
</evidence>
<dbReference type="AlphaFoldDB" id="A0A8C5D7N5"/>
<dbReference type="Pfam" id="PF12796">
    <property type="entry name" value="Ank_2"/>
    <property type="match status" value="2"/>
</dbReference>
<dbReference type="PROSITE" id="PS50297">
    <property type="entry name" value="ANK_REP_REGION"/>
    <property type="match status" value="4"/>
</dbReference>
<organism evidence="4 5">
    <name type="scientific">Gouania willdenowi</name>
    <name type="common">Blunt-snouted clingfish</name>
    <name type="synonym">Lepadogaster willdenowi</name>
    <dbReference type="NCBI Taxonomy" id="441366"/>
    <lineage>
        <taxon>Eukaryota</taxon>
        <taxon>Metazoa</taxon>
        <taxon>Chordata</taxon>
        <taxon>Craniata</taxon>
        <taxon>Vertebrata</taxon>
        <taxon>Euteleostomi</taxon>
        <taxon>Actinopterygii</taxon>
        <taxon>Neopterygii</taxon>
        <taxon>Teleostei</taxon>
        <taxon>Neoteleostei</taxon>
        <taxon>Acanthomorphata</taxon>
        <taxon>Ovalentaria</taxon>
        <taxon>Blenniimorphae</taxon>
        <taxon>Blenniiformes</taxon>
        <taxon>Gobiesocoidei</taxon>
        <taxon>Gobiesocidae</taxon>
        <taxon>Gobiesocinae</taxon>
        <taxon>Gouania</taxon>
    </lineage>
</organism>
<dbReference type="PANTHER" id="PTHR46680">
    <property type="entry name" value="NF-KAPPA-B INHIBITOR ALPHA"/>
    <property type="match status" value="1"/>
</dbReference>
<reference evidence="4" key="2">
    <citation type="submission" date="2025-08" db="UniProtKB">
        <authorList>
            <consortium name="Ensembl"/>
        </authorList>
    </citation>
    <scope>IDENTIFICATION</scope>
</reference>
<gene>
    <name evidence="4" type="primary">bcl3</name>
</gene>
<feature type="repeat" description="ANK" evidence="3">
    <location>
        <begin position="46"/>
        <end position="78"/>
    </location>
</feature>
<feature type="repeat" description="ANK" evidence="3">
    <location>
        <begin position="147"/>
        <end position="179"/>
    </location>
</feature>
<protein>
    <submittedName>
        <fullName evidence="4">B-cell lymphoma 3 protein-like</fullName>
    </submittedName>
</protein>
<dbReference type="GO" id="GO:0051059">
    <property type="term" value="F:NF-kappaB binding"/>
    <property type="evidence" value="ECO:0007669"/>
    <property type="project" value="TreeGrafter"/>
</dbReference>
<dbReference type="Gene3D" id="1.25.40.20">
    <property type="entry name" value="Ankyrin repeat-containing domain"/>
    <property type="match status" value="1"/>
</dbReference>
<dbReference type="GO" id="GO:0005829">
    <property type="term" value="C:cytosol"/>
    <property type="evidence" value="ECO:0007669"/>
    <property type="project" value="TreeGrafter"/>
</dbReference>
<sequence>SIFGDVDELCFRALHIAVVQGEFSIIHRLIHLLMKARRSLDIYNNLRQTPLHLAVITNQRDMVEALLRGGADPSALDRNGHTCLHLCSEYDHIECLSVLLRSSFTPLEITNYEGRTALHVAVLQRHVHVVQMLLKAGANINATDIKSGQSPLMLAVETNNTPMVHFLLQSGCEVNSRSYGGNTALHGACGRGQVDTVHLLLKNGADISLKNSHNDTPLMVAANKKVADVLRGKRVKHHDVVTEHKDGENKFTFSLESKPTLCDFVCVGSSSPGLRHRAFYSPQSVSYHTCGNIDYLHPTKHQICERRT</sequence>
<evidence type="ECO:0000313" key="4">
    <source>
        <dbReference type="Ensembl" id="ENSGWIP00000003159.1"/>
    </source>
</evidence>
<accession>A0A8C5D7N5</accession>
<dbReference type="PRINTS" id="PR01415">
    <property type="entry name" value="ANKYRIN"/>
</dbReference>
<reference evidence="4" key="3">
    <citation type="submission" date="2025-09" db="UniProtKB">
        <authorList>
            <consortium name="Ensembl"/>
        </authorList>
    </citation>
    <scope>IDENTIFICATION</scope>
</reference>
<dbReference type="InterPro" id="IPR036770">
    <property type="entry name" value="Ankyrin_rpt-contain_sf"/>
</dbReference>
<dbReference type="PANTHER" id="PTHR46680:SF2">
    <property type="entry name" value="NF-KAPPA-B INHIBITOR ZETA"/>
    <property type="match status" value="1"/>
</dbReference>
<dbReference type="GO" id="GO:0071356">
    <property type="term" value="P:cellular response to tumor necrosis factor"/>
    <property type="evidence" value="ECO:0007669"/>
    <property type="project" value="TreeGrafter"/>
</dbReference>
<dbReference type="InterPro" id="IPR002110">
    <property type="entry name" value="Ankyrin_rpt"/>
</dbReference>
<keyword evidence="5" id="KW-1185">Reference proteome</keyword>
<evidence type="ECO:0000313" key="5">
    <source>
        <dbReference type="Proteomes" id="UP000694680"/>
    </source>
</evidence>
<dbReference type="Ensembl" id="ENSGWIT00000003419.1">
    <property type="protein sequence ID" value="ENSGWIP00000003159.1"/>
    <property type="gene ID" value="ENSGWIG00000001749.1"/>
</dbReference>
<dbReference type="PROSITE" id="PS50088">
    <property type="entry name" value="ANK_REPEAT"/>
    <property type="match status" value="4"/>
</dbReference>
<dbReference type="SUPFAM" id="SSF48403">
    <property type="entry name" value="Ankyrin repeat"/>
    <property type="match status" value="1"/>
</dbReference>